<evidence type="ECO:0000259" key="4">
    <source>
        <dbReference type="SMART" id="SM00396"/>
    </source>
</evidence>
<dbReference type="Proteomes" id="UP001642409">
    <property type="component" value="Unassembled WGS sequence"/>
</dbReference>
<proteinExistence type="predicted"/>
<keyword evidence="1" id="KW-0479">Metal-binding</keyword>
<dbReference type="CDD" id="cd19670">
    <property type="entry name" value="UBR-box_UBR1_2_3"/>
    <property type="match status" value="1"/>
</dbReference>
<reference evidence="5 6" key="1">
    <citation type="submission" date="2024-07" db="EMBL/GenBank/DDBJ databases">
        <authorList>
            <person name="Akdeniz Z."/>
        </authorList>
    </citation>
    <scope>NUCLEOTIDE SEQUENCE [LARGE SCALE GENOMIC DNA]</scope>
</reference>
<keyword evidence="6" id="KW-1185">Reference proteome</keyword>
<dbReference type="Gene3D" id="2.10.110.30">
    <property type="match status" value="1"/>
</dbReference>
<sequence length="1105" mass="129343">MKDKIVNYVYNKMNTDQISVDEYQFDQIGTKSHFDYCSQNLESDNLYFMCDTCANYNVIMCDKCLLNAREEHKGHNIRCVTGFTGLCDCGKVSAYSAQSFCCDHKFIESTNLPAGSSSVLKYYYDFVCNDYSVFERNIIIALQMQCQLFQTNTKEINDKMLEKCKNDPNIFRLCTLAFLFSGEQITFGQLFELQKDFNKIIAYEFTCQPSLLYQYVKDAYKPDFYHNHLTSDFLFRVILPHAYEPFYALNESRAFSLGHSFVQSLCEPLTQVHFRKQKFVEVVLDRMKYAIETNSIALGDQFTLAAFQESPIFANSLLFHENSSQMMQKITELHWKCSENVRYEPEREFENQQEFLNPINDFFSKYMTCANQFTFFLKFLDIQQDLDYEQLLDSKINDELKPEYSYNNNTQQMSIEQFVSEQPQHTRNILAMSQYYIEHDFFIKENVCVLPVFILQIYLARICEIFQLNPNELIQYIVMQNNVGLTVEQYLNKLFIEWIKTLAFSQIICSGQYFKRNLYDLNIIVSHMERHNQFKQIKDLIVNSMQVLLPYNEQAIDEIFEIILLISKDQADSTVVQQIFVQILNMLLFTPSAHNKREQLKFLLSTKYTGYSYGALVNSDLKTSFKIGHIQSAFNELYQIKIKQQLQEPQYVLTKLNYVEPVLCIQTQEAIINRYSEQQACDLLRIINSKQLSHQFISQLLNYADLIENLSSQAIPVSDLISCFRISLLLDLKLDLNGKSQLLSKIYSLIYDVDQVKTIQTQKLSAKDKFQQLKKNKASTQESLLQTENSVKQEETKENENYLEHICDLCHQEITDIIYFPCAQIQSAVDTNMYVTLGENVNTMRCCGHKFHQGCCRASCPVCRKYFGHYEKYHLTPTTCVDEDIERINYNCKDIFNTMVSLASEPLIDDEDRKQNLNLYANEARVLLSCYAQIYKFHNLQFLYSIPDSYEEMLEKFRINMPSIISSDLKPSNFEYMNDVISNITCINCNQPFKLNVYREDSMNHCLKCGQYFHQNCEHQCVKLAYNFLDNLLFTNKYGMLGPYKNQFGGLQRSCVGPELFLDQKLLSQVVCYIITAEASLQRDENWVAYVAYSDEEEENDEEED</sequence>
<dbReference type="Pfam" id="PF02207">
    <property type="entry name" value="zf-UBR"/>
    <property type="match status" value="1"/>
</dbReference>
<evidence type="ECO:0000256" key="3">
    <source>
        <dbReference type="ARBA" id="ARBA00022833"/>
    </source>
</evidence>
<evidence type="ECO:0000313" key="6">
    <source>
        <dbReference type="Proteomes" id="UP001642409"/>
    </source>
</evidence>
<protein>
    <submittedName>
        <fullName evidence="5">Putative_zinc finger in N-recognin (UBR box) domain-containing protein</fullName>
    </submittedName>
</protein>
<dbReference type="EMBL" id="CAXDID020000013">
    <property type="protein sequence ID" value="CAL5981607.1"/>
    <property type="molecule type" value="Genomic_DNA"/>
</dbReference>
<organism evidence="5 6">
    <name type="scientific">Hexamita inflata</name>
    <dbReference type="NCBI Taxonomy" id="28002"/>
    <lineage>
        <taxon>Eukaryota</taxon>
        <taxon>Metamonada</taxon>
        <taxon>Diplomonadida</taxon>
        <taxon>Hexamitidae</taxon>
        <taxon>Hexamitinae</taxon>
        <taxon>Hexamita</taxon>
    </lineage>
</organism>
<keyword evidence="3" id="KW-0862">Zinc</keyword>
<dbReference type="SMART" id="SM00396">
    <property type="entry name" value="ZnF_UBR1"/>
    <property type="match status" value="1"/>
</dbReference>
<dbReference type="InterPro" id="IPR003126">
    <property type="entry name" value="Znf_UBR"/>
</dbReference>
<feature type="domain" description="UBR-type" evidence="4">
    <location>
        <begin position="35"/>
        <end position="105"/>
    </location>
</feature>
<name>A0ABP1GXI1_9EUKA</name>
<keyword evidence="2" id="KW-0863">Zinc-finger</keyword>
<accession>A0ABP1GXI1</accession>
<evidence type="ECO:0000256" key="2">
    <source>
        <dbReference type="ARBA" id="ARBA00022771"/>
    </source>
</evidence>
<evidence type="ECO:0000313" key="5">
    <source>
        <dbReference type="EMBL" id="CAL5981607.1"/>
    </source>
</evidence>
<comment type="caution">
    <text evidence="5">The sequence shown here is derived from an EMBL/GenBank/DDBJ whole genome shotgun (WGS) entry which is preliminary data.</text>
</comment>
<evidence type="ECO:0000256" key="1">
    <source>
        <dbReference type="ARBA" id="ARBA00022723"/>
    </source>
</evidence>
<gene>
    <name evidence="5" type="ORF">HINF_LOCUS6740</name>
</gene>